<dbReference type="SUPFAM" id="SSF90188">
    <property type="entry name" value="Somatomedin B domain"/>
    <property type="match status" value="1"/>
</dbReference>
<evidence type="ECO:0008006" key="2">
    <source>
        <dbReference type="Google" id="ProtNLM"/>
    </source>
</evidence>
<dbReference type="EMBL" id="JQDR03011259">
    <property type="protein sequence ID" value="KAA0193019.1"/>
    <property type="molecule type" value="Genomic_DNA"/>
</dbReference>
<dbReference type="AlphaFoldDB" id="A0A6A0GYU2"/>
<reference evidence="1" key="3">
    <citation type="submission" date="2019-06" db="EMBL/GenBank/DDBJ databases">
        <authorList>
            <person name="Poynton C."/>
            <person name="Hasenbein S."/>
            <person name="Benoit J.B."/>
            <person name="Sepulveda M.S."/>
            <person name="Poelchau M.F."/>
            <person name="Murali S.C."/>
            <person name="Chen S."/>
            <person name="Glastad K.M."/>
            <person name="Werren J.H."/>
            <person name="Vineis J.H."/>
            <person name="Bowen J.L."/>
            <person name="Friedrich M."/>
            <person name="Jones J."/>
            <person name="Robertson H.M."/>
            <person name="Feyereisen R."/>
            <person name="Mechler-Hickson A."/>
            <person name="Mathers N."/>
            <person name="Lee C.E."/>
            <person name="Colbourne J.K."/>
            <person name="Biales A."/>
            <person name="Johnston J.S."/>
            <person name="Wellborn G.A."/>
            <person name="Rosendale A.J."/>
            <person name="Cridge A.G."/>
            <person name="Munoz-Torres M.C."/>
            <person name="Bain P.A."/>
            <person name="Manny A.R."/>
            <person name="Major K.M."/>
            <person name="Lambert F.N."/>
            <person name="Vulpe C.D."/>
            <person name="Tuck P."/>
            <person name="Blalock B.J."/>
            <person name="Lin Y.-Y."/>
            <person name="Smith M.E."/>
            <person name="Ochoa-Acuna H."/>
            <person name="Chen M.-J.M."/>
            <person name="Childers C.P."/>
            <person name="Qu J."/>
            <person name="Dugan S."/>
            <person name="Lee S.L."/>
            <person name="Chao H."/>
            <person name="Dinh H."/>
            <person name="Han Y."/>
            <person name="Doddapaneni H."/>
            <person name="Worley K.C."/>
            <person name="Muzny D.M."/>
            <person name="Gibbs R.A."/>
            <person name="Richards S."/>
        </authorList>
    </citation>
    <scope>NUCLEOTIDE SEQUENCE</scope>
    <source>
        <strain evidence="1">HAZT.00-mixed</strain>
        <tissue evidence="1">Whole organism</tissue>
    </source>
</reference>
<dbReference type="Gene3D" id="4.10.410.20">
    <property type="match status" value="1"/>
</dbReference>
<dbReference type="PANTHER" id="PTHR45902">
    <property type="entry name" value="LATROPHILIN RECEPTOR-LIKE PROTEIN A"/>
    <property type="match status" value="1"/>
</dbReference>
<name>A0A6A0GYU2_HYAAZ</name>
<reference evidence="1" key="1">
    <citation type="submission" date="2014-08" db="EMBL/GenBank/DDBJ databases">
        <authorList>
            <person name="Murali S."/>
            <person name="Richards S."/>
            <person name="Bandaranaike D."/>
            <person name="Bellair M."/>
            <person name="Blankenburg K."/>
            <person name="Chao H."/>
            <person name="Dinh H."/>
            <person name="Doddapaneni H."/>
            <person name="Dugan-Rocha S."/>
            <person name="Elkadiri S."/>
            <person name="Gnanaolivu R."/>
            <person name="Hughes D."/>
            <person name="Lee S."/>
            <person name="Li M."/>
            <person name="Ming W."/>
            <person name="Munidasa M."/>
            <person name="Muniz J."/>
            <person name="Nguyen L."/>
            <person name="Osuji N."/>
            <person name="Pu L.-L."/>
            <person name="Puazo M."/>
            <person name="Skinner E."/>
            <person name="Qu C."/>
            <person name="Quiroz J."/>
            <person name="Raj R."/>
            <person name="Weissenberger G."/>
            <person name="Xin Y."/>
            <person name="Zou X."/>
            <person name="Han Y."/>
            <person name="Worley K."/>
            <person name="Muzny D."/>
            <person name="Gibbs R."/>
        </authorList>
    </citation>
    <scope>NUCLEOTIDE SEQUENCE</scope>
    <source>
        <strain evidence="1">HAZT.00-mixed</strain>
        <tissue evidence="1">Whole organism</tissue>
    </source>
</reference>
<dbReference type="Proteomes" id="UP000711488">
    <property type="component" value="Unassembled WGS sequence"/>
</dbReference>
<organism evidence="1">
    <name type="scientific">Hyalella azteca</name>
    <name type="common">Amphipod</name>
    <dbReference type="NCBI Taxonomy" id="294128"/>
    <lineage>
        <taxon>Eukaryota</taxon>
        <taxon>Metazoa</taxon>
        <taxon>Ecdysozoa</taxon>
        <taxon>Arthropoda</taxon>
        <taxon>Crustacea</taxon>
        <taxon>Multicrustacea</taxon>
        <taxon>Malacostraca</taxon>
        <taxon>Eumalacostraca</taxon>
        <taxon>Peracarida</taxon>
        <taxon>Amphipoda</taxon>
        <taxon>Senticaudata</taxon>
        <taxon>Talitrida</taxon>
        <taxon>Talitroidea</taxon>
        <taxon>Hyalellidae</taxon>
        <taxon>Hyalella</taxon>
    </lineage>
</organism>
<dbReference type="PANTHER" id="PTHR45902:SF4">
    <property type="entry name" value="G-PROTEIN COUPLED RECEPTORS FAMILY 2 PROFILE 2 DOMAIN-CONTAINING PROTEIN"/>
    <property type="match status" value="1"/>
</dbReference>
<reference evidence="1" key="2">
    <citation type="journal article" date="2018" name="Environ. Sci. Technol.">
        <title>The Toxicogenome of Hyalella azteca: A Model for Sediment Ecotoxicology and Evolutionary Toxicology.</title>
        <authorList>
            <person name="Poynton H.C."/>
            <person name="Hasenbein S."/>
            <person name="Benoit J.B."/>
            <person name="Sepulveda M.S."/>
            <person name="Poelchau M.F."/>
            <person name="Hughes D.S.T."/>
            <person name="Murali S.C."/>
            <person name="Chen S."/>
            <person name="Glastad K.M."/>
            <person name="Goodisman M.A.D."/>
            <person name="Werren J.H."/>
            <person name="Vineis J.H."/>
            <person name="Bowen J.L."/>
            <person name="Friedrich M."/>
            <person name="Jones J."/>
            <person name="Robertson H.M."/>
            <person name="Feyereisen R."/>
            <person name="Mechler-Hickson A."/>
            <person name="Mathers N."/>
            <person name="Lee C.E."/>
            <person name="Colbourne J.K."/>
            <person name="Biales A."/>
            <person name="Johnston J.S."/>
            <person name="Wellborn G.A."/>
            <person name="Rosendale A.J."/>
            <person name="Cridge A.G."/>
            <person name="Munoz-Torres M.C."/>
            <person name="Bain P.A."/>
            <person name="Manny A.R."/>
            <person name="Major K.M."/>
            <person name="Lambert F.N."/>
            <person name="Vulpe C.D."/>
            <person name="Tuck P."/>
            <person name="Blalock B.J."/>
            <person name="Lin Y.Y."/>
            <person name="Smith M.E."/>
            <person name="Ochoa-Acuna H."/>
            <person name="Chen M.M."/>
            <person name="Childers C.P."/>
            <person name="Qu J."/>
            <person name="Dugan S."/>
            <person name="Lee S.L."/>
            <person name="Chao H."/>
            <person name="Dinh H."/>
            <person name="Han Y."/>
            <person name="Doddapaneni H."/>
            <person name="Worley K.C."/>
            <person name="Muzny D.M."/>
            <person name="Gibbs R.A."/>
            <person name="Richards S."/>
        </authorList>
    </citation>
    <scope>NUCLEOTIDE SEQUENCE</scope>
    <source>
        <strain evidence="1">HAZT.00-mixed</strain>
        <tissue evidence="1">Whole organism</tissue>
    </source>
</reference>
<dbReference type="Gene3D" id="1.20.1070.10">
    <property type="entry name" value="Rhodopsin 7-helix transmembrane proteins"/>
    <property type="match status" value="1"/>
</dbReference>
<protein>
    <recommendedName>
        <fullName evidence="2">SMB domain-containing protein</fullName>
    </recommendedName>
</protein>
<sequence length="360" mass="40469">MLDINSATHTTAFLHRLLYDVKQKPQDVPAWKLEQESPFGRTWNLVTGEKHDLQDGRQWQLEDSEGSSISTLDVRWRDVRSAAPEEALPKTISSSLFCPLNSCEARSPATTSESVACKCDPLCSYYGDCCEDSKFRDRGALRHPDAEDRETELGLPPPPDTWLCLESTGATLPYEGVYAVDSCPAESYLEDAMRCELNVAPEQYSPVMDIPVASASAHNLCNPAQVNNSCDVEVIRIKLPKHAPSHISFYCLAITYSINNVTILLNNRLYVNETNEEYRYGEYEVADDGYSHRLFIKYSLYAWIMPLIFASTAIAVDLLTPRHYYLRPEFGTLHCWFNNKNVLPAHVQDLSGAGAEDTVL</sequence>
<dbReference type="InterPro" id="IPR053231">
    <property type="entry name" value="GPCR_LN-TM7"/>
</dbReference>
<evidence type="ECO:0000313" key="1">
    <source>
        <dbReference type="EMBL" id="KAA0193019.1"/>
    </source>
</evidence>
<dbReference type="OrthoDB" id="6134459at2759"/>
<proteinExistence type="predicted"/>
<dbReference type="InterPro" id="IPR036024">
    <property type="entry name" value="Somatomedin_B-like_dom_sf"/>
</dbReference>
<comment type="caution">
    <text evidence="1">The sequence shown here is derived from an EMBL/GenBank/DDBJ whole genome shotgun (WGS) entry which is preliminary data.</text>
</comment>
<accession>A0A6A0GYU2</accession>
<gene>
    <name evidence="1" type="ORF">HAZT_HAZT006636</name>
</gene>